<evidence type="ECO:0000256" key="1">
    <source>
        <dbReference type="ARBA" id="ARBA00005664"/>
    </source>
</evidence>
<proteinExistence type="inferred from homology"/>
<comment type="similarity">
    <text evidence="1">Belongs to the glycosyltransferase 34 family.</text>
</comment>
<accession>A0ABR3T3H0</accession>
<gene>
    <name evidence="4" type="ORF">SLS58_010803</name>
</gene>
<keyword evidence="2" id="KW-0328">Glycosyltransferase</keyword>
<keyword evidence="3" id="KW-0808">Transferase</keyword>
<dbReference type="SUPFAM" id="SSF53448">
    <property type="entry name" value="Nucleotide-diphospho-sugar transferases"/>
    <property type="match status" value="1"/>
</dbReference>
<sequence length="352" mass="40455">MAAQGLWERHVRSPSSTLRKMVPQLSMKYPVLALLLVWALLAFVVFTTRSTVFLGSKNQQHTASSSIWEQNPELCRNPQHQSVRNESDDYNAGLAARSPVRMAKVSVLYGDVDPTYERALRTHELHNRIHGLRGLVLRDQVVDGVWNKPAYILSILADELRKPPAARLEWLLWVDGDTVVLNPCVPPARFLPPDHMTTPRINVVVSRDWNGLNNGIFLLRVSAWALELFAAVVGYRRLRPDEPLTFNDQSAMERLLLEPRFAPAVAYVPQRWFNAYHAFQNETLAPERIRRGDFLVHFAGRPHRRAEMEYWLAVAERHAPDWELEFYRTGYPEEIVAFWNAWYAGRNAALDG</sequence>
<keyword evidence="5" id="KW-1185">Reference proteome</keyword>
<evidence type="ECO:0008006" key="6">
    <source>
        <dbReference type="Google" id="ProtNLM"/>
    </source>
</evidence>
<comment type="caution">
    <text evidence="4">The sequence shown here is derived from an EMBL/GenBank/DDBJ whole genome shotgun (WGS) entry which is preliminary data.</text>
</comment>
<evidence type="ECO:0000256" key="2">
    <source>
        <dbReference type="ARBA" id="ARBA00022676"/>
    </source>
</evidence>
<dbReference type="PANTHER" id="PTHR31306">
    <property type="entry name" value="ALPHA-1,6-MANNOSYLTRANSFERASE MNN11-RELATED"/>
    <property type="match status" value="1"/>
</dbReference>
<dbReference type="InterPro" id="IPR029044">
    <property type="entry name" value="Nucleotide-diphossugar_trans"/>
</dbReference>
<dbReference type="Proteomes" id="UP001521184">
    <property type="component" value="Unassembled WGS sequence"/>
</dbReference>
<evidence type="ECO:0000313" key="5">
    <source>
        <dbReference type="Proteomes" id="UP001521184"/>
    </source>
</evidence>
<dbReference type="Pfam" id="PF05637">
    <property type="entry name" value="Glyco_transf_34"/>
    <property type="match status" value="1"/>
</dbReference>
<dbReference type="PANTHER" id="PTHR31306:SF8">
    <property type="entry name" value="GLYCOSYLTRANSFERASE FAMILY 34 PROTEIN"/>
    <property type="match status" value="1"/>
</dbReference>
<dbReference type="InterPro" id="IPR008630">
    <property type="entry name" value="Glyco_trans_34"/>
</dbReference>
<reference evidence="4 5" key="1">
    <citation type="journal article" date="2023" name="Plant Dis.">
        <title>First Report of Diplodia intermedia Causing Canker and Dieback Diseases on Apple Trees in Canada.</title>
        <authorList>
            <person name="Ellouze W."/>
            <person name="Ilyukhin E."/>
            <person name="Sulman M."/>
            <person name="Ali S."/>
        </authorList>
    </citation>
    <scope>NUCLEOTIDE SEQUENCE [LARGE SCALE GENOMIC DNA]</scope>
    <source>
        <strain evidence="4 5">M45-28</strain>
    </source>
</reference>
<organism evidence="4 5">
    <name type="scientific">Diplodia intermedia</name>
    <dbReference type="NCBI Taxonomy" id="856260"/>
    <lineage>
        <taxon>Eukaryota</taxon>
        <taxon>Fungi</taxon>
        <taxon>Dikarya</taxon>
        <taxon>Ascomycota</taxon>
        <taxon>Pezizomycotina</taxon>
        <taxon>Dothideomycetes</taxon>
        <taxon>Dothideomycetes incertae sedis</taxon>
        <taxon>Botryosphaeriales</taxon>
        <taxon>Botryosphaeriaceae</taxon>
        <taxon>Diplodia</taxon>
    </lineage>
</organism>
<protein>
    <recommendedName>
        <fullName evidence="6">Galactosyl transferase GMA12/MNN10 family protein</fullName>
    </recommendedName>
</protein>
<dbReference type="Gene3D" id="3.90.550.10">
    <property type="entry name" value="Spore Coat Polysaccharide Biosynthesis Protein SpsA, Chain A"/>
    <property type="match status" value="1"/>
</dbReference>
<name>A0ABR3T3H0_9PEZI</name>
<evidence type="ECO:0000313" key="4">
    <source>
        <dbReference type="EMBL" id="KAL1634105.1"/>
    </source>
</evidence>
<evidence type="ECO:0000256" key="3">
    <source>
        <dbReference type="ARBA" id="ARBA00022679"/>
    </source>
</evidence>
<dbReference type="EMBL" id="JAKEKT020000138">
    <property type="protein sequence ID" value="KAL1634105.1"/>
    <property type="molecule type" value="Genomic_DNA"/>
</dbReference>